<organism evidence="2 3">
    <name type="scientific">Paramarasmius palmivorus</name>
    <dbReference type="NCBI Taxonomy" id="297713"/>
    <lineage>
        <taxon>Eukaryota</taxon>
        <taxon>Fungi</taxon>
        <taxon>Dikarya</taxon>
        <taxon>Basidiomycota</taxon>
        <taxon>Agaricomycotina</taxon>
        <taxon>Agaricomycetes</taxon>
        <taxon>Agaricomycetidae</taxon>
        <taxon>Agaricales</taxon>
        <taxon>Marasmiineae</taxon>
        <taxon>Marasmiaceae</taxon>
        <taxon>Paramarasmius</taxon>
    </lineage>
</organism>
<feature type="compositionally biased region" description="Basic and acidic residues" evidence="1">
    <location>
        <begin position="52"/>
        <end position="64"/>
    </location>
</feature>
<evidence type="ECO:0000256" key="1">
    <source>
        <dbReference type="SAM" id="MobiDB-lite"/>
    </source>
</evidence>
<proteinExistence type="predicted"/>
<gene>
    <name evidence="2" type="ORF">VNI00_005216</name>
</gene>
<reference evidence="2 3" key="1">
    <citation type="submission" date="2024-01" db="EMBL/GenBank/DDBJ databases">
        <title>A draft genome for a cacao thread blight-causing isolate of Paramarasmius palmivorus.</title>
        <authorList>
            <person name="Baruah I.K."/>
            <person name="Bukari Y."/>
            <person name="Amoako-Attah I."/>
            <person name="Meinhardt L.W."/>
            <person name="Bailey B.A."/>
            <person name="Cohen S.P."/>
        </authorList>
    </citation>
    <scope>NUCLEOTIDE SEQUENCE [LARGE SCALE GENOMIC DNA]</scope>
    <source>
        <strain evidence="2 3">GH-12</strain>
    </source>
</reference>
<dbReference type="EMBL" id="JAYKXP010000014">
    <property type="protein sequence ID" value="KAK7051104.1"/>
    <property type="molecule type" value="Genomic_DNA"/>
</dbReference>
<feature type="compositionally biased region" description="Low complexity" evidence="1">
    <location>
        <begin position="159"/>
        <end position="172"/>
    </location>
</feature>
<feature type="region of interest" description="Disordered" evidence="1">
    <location>
        <begin position="23"/>
        <end position="462"/>
    </location>
</feature>
<keyword evidence="3" id="KW-1185">Reference proteome</keyword>
<feature type="compositionally biased region" description="Low complexity" evidence="1">
    <location>
        <begin position="188"/>
        <end position="198"/>
    </location>
</feature>
<feature type="compositionally biased region" description="Basic and acidic residues" evidence="1">
    <location>
        <begin position="379"/>
        <end position="388"/>
    </location>
</feature>
<comment type="caution">
    <text evidence="2">The sequence shown here is derived from an EMBL/GenBank/DDBJ whole genome shotgun (WGS) entry which is preliminary data.</text>
</comment>
<feature type="compositionally biased region" description="Basic and acidic residues" evidence="1">
    <location>
        <begin position="409"/>
        <end position="422"/>
    </location>
</feature>
<feature type="compositionally biased region" description="Polar residues" evidence="1">
    <location>
        <begin position="40"/>
        <end position="51"/>
    </location>
</feature>
<feature type="compositionally biased region" description="Polar residues" evidence="1">
    <location>
        <begin position="81"/>
        <end position="100"/>
    </location>
</feature>
<evidence type="ECO:0000313" key="3">
    <source>
        <dbReference type="Proteomes" id="UP001383192"/>
    </source>
</evidence>
<sequence length="495" mass="51749">MVKPLPDERPRASVANLIGRFEQQNKKTPPISTAPVIPGRSSSVVSNITGDSTKEAVKEKREWPPKSTSSTSQVPPIINASPFTNKLSSFTSQPELETTTPPKPSSDVSSPEPVAVLDIPSVVEPAVTPQHEEQEGTKGPASPPSKVERISKSPPPPSSFRSPAKAPAKAASRTSNASSTPALRPQHTGTSTTSTTSTRKPAVPRMAPNTPSRPKTATSPRPKTPSRSKTPTSTPSVSRAKTPSNLFAPTAASLARSRNASAEAQTPSKKATLSSASADRLSKPTASSLSKAKATPSTATPSRGSPSARGTPTARGTARGAKPRSSVATSAKPGASKTAASQAPADPVAPETEEVTDLGDHTNGHISSPPPEDRDEPVDESHNEKDVAEPNYIVEAVQHEEVETDLGAVEDRSPSHSDHPADEGEGETTPSKEVSDPSTENHTEDGGKTVQNGIHEAGNAVGTDIEDMVKLLEFKPRPVSMVNIPDEVNEIPDED</sequence>
<accession>A0AAW0DHU2</accession>
<dbReference type="Proteomes" id="UP001383192">
    <property type="component" value="Unassembled WGS sequence"/>
</dbReference>
<dbReference type="AlphaFoldDB" id="A0AAW0DHU2"/>
<evidence type="ECO:0000313" key="2">
    <source>
        <dbReference type="EMBL" id="KAK7051104.1"/>
    </source>
</evidence>
<feature type="compositionally biased region" description="Basic and acidic residues" evidence="1">
    <location>
        <begin position="433"/>
        <end position="447"/>
    </location>
</feature>
<protein>
    <submittedName>
        <fullName evidence="2">Uncharacterized protein</fullName>
    </submittedName>
</protein>
<feature type="compositionally biased region" description="Polar residues" evidence="1">
    <location>
        <begin position="265"/>
        <end position="277"/>
    </location>
</feature>
<feature type="compositionally biased region" description="Polar residues" evidence="1">
    <location>
        <begin position="284"/>
        <end position="310"/>
    </location>
</feature>
<name>A0AAW0DHU2_9AGAR</name>
<feature type="compositionally biased region" description="Low complexity" evidence="1">
    <location>
        <begin position="213"/>
        <end position="239"/>
    </location>
</feature>
<feature type="compositionally biased region" description="Low complexity" evidence="1">
    <location>
        <begin position="251"/>
        <end position="264"/>
    </location>
</feature>